<evidence type="ECO:0000313" key="3">
    <source>
        <dbReference type="EMBL" id="UWP61372.1"/>
    </source>
</evidence>
<feature type="transmembrane region" description="Helical" evidence="1">
    <location>
        <begin position="71"/>
        <end position="90"/>
    </location>
</feature>
<protein>
    <submittedName>
        <fullName evidence="3">DUF4367 domain-containing protein</fullName>
    </submittedName>
</protein>
<name>A0ABY5VM65_9FIRM</name>
<evidence type="ECO:0000256" key="1">
    <source>
        <dbReference type="SAM" id="Phobius"/>
    </source>
</evidence>
<dbReference type="EMBL" id="CP102290">
    <property type="protein sequence ID" value="UWP61372.1"/>
    <property type="molecule type" value="Genomic_DNA"/>
</dbReference>
<accession>A0ABY5VM65</accession>
<feature type="domain" description="DUF4367" evidence="2">
    <location>
        <begin position="145"/>
        <end position="257"/>
    </location>
</feature>
<dbReference type="Proteomes" id="UP001060164">
    <property type="component" value="Chromosome"/>
</dbReference>
<dbReference type="InterPro" id="IPR025377">
    <property type="entry name" value="DUF4367"/>
</dbReference>
<keyword evidence="1" id="KW-0812">Transmembrane</keyword>
<gene>
    <name evidence="3" type="ORF">NQ502_06530</name>
</gene>
<organism evidence="3 4">
    <name type="scientific">Ruminococcus gauvreauii</name>
    <dbReference type="NCBI Taxonomy" id="438033"/>
    <lineage>
        <taxon>Bacteria</taxon>
        <taxon>Bacillati</taxon>
        <taxon>Bacillota</taxon>
        <taxon>Clostridia</taxon>
        <taxon>Eubacteriales</taxon>
        <taxon>Oscillospiraceae</taxon>
        <taxon>Ruminococcus</taxon>
    </lineage>
</organism>
<keyword evidence="1" id="KW-1133">Transmembrane helix</keyword>
<evidence type="ECO:0000259" key="2">
    <source>
        <dbReference type="Pfam" id="PF14285"/>
    </source>
</evidence>
<sequence length="259" mass="30237">MKLKRQKSLVDEMERSFLEEAKQIEDEIEEVQLEEDPVDKEKLRTAILTEGIETEQKENPKPKKKSMPRKIGQLAAMLVLCMVGIFGFSMTSQGNRIFLVNKVEEFFGKKVSIQFNNKSNAAFNEDKDYRVKEDIEKELEIDVPLFFYIPEGFEYLSHEVHPEAETATISYQYGEDNIISLQMFGNNGDFTRGTSIDGILKKSIRLESEDLTVDLWMLENEINDDKAYCAQWMYKNTHYILQGIIEEEVLEKLLENMRY</sequence>
<dbReference type="RefSeq" id="WP_028530398.1">
    <property type="nucleotide sequence ID" value="NZ_CABLBR010000002.1"/>
</dbReference>
<keyword evidence="1" id="KW-0472">Membrane</keyword>
<keyword evidence="4" id="KW-1185">Reference proteome</keyword>
<proteinExistence type="predicted"/>
<dbReference type="Pfam" id="PF14285">
    <property type="entry name" value="DUF4367"/>
    <property type="match status" value="1"/>
</dbReference>
<reference evidence="3" key="1">
    <citation type="journal article" date="2022" name="Cell">
        <title>Design, construction, and in vivo augmentation of a complex gut microbiome.</title>
        <authorList>
            <person name="Cheng A.G."/>
            <person name="Ho P.Y."/>
            <person name="Aranda-Diaz A."/>
            <person name="Jain S."/>
            <person name="Yu F.B."/>
            <person name="Meng X."/>
            <person name="Wang M."/>
            <person name="Iakiviak M."/>
            <person name="Nagashima K."/>
            <person name="Zhao A."/>
            <person name="Murugkar P."/>
            <person name="Patil A."/>
            <person name="Atabakhsh K."/>
            <person name="Weakley A."/>
            <person name="Yan J."/>
            <person name="Brumbaugh A.R."/>
            <person name="Higginbottom S."/>
            <person name="Dimas A."/>
            <person name="Shiver A.L."/>
            <person name="Deutschbauer A."/>
            <person name="Neff N."/>
            <person name="Sonnenburg J.L."/>
            <person name="Huang K.C."/>
            <person name="Fischbach M.A."/>
        </authorList>
    </citation>
    <scope>NUCLEOTIDE SEQUENCE</scope>
    <source>
        <strain evidence="3">DSM 19829</strain>
    </source>
</reference>
<evidence type="ECO:0000313" key="4">
    <source>
        <dbReference type="Proteomes" id="UP001060164"/>
    </source>
</evidence>